<organism evidence="2 3">
    <name type="scientific">Cylindrobasidium torrendii FP15055 ss-10</name>
    <dbReference type="NCBI Taxonomy" id="1314674"/>
    <lineage>
        <taxon>Eukaryota</taxon>
        <taxon>Fungi</taxon>
        <taxon>Dikarya</taxon>
        <taxon>Basidiomycota</taxon>
        <taxon>Agaricomycotina</taxon>
        <taxon>Agaricomycetes</taxon>
        <taxon>Agaricomycetidae</taxon>
        <taxon>Agaricales</taxon>
        <taxon>Marasmiineae</taxon>
        <taxon>Physalacriaceae</taxon>
        <taxon>Cylindrobasidium</taxon>
    </lineage>
</organism>
<proteinExistence type="predicted"/>
<evidence type="ECO:0000313" key="2">
    <source>
        <dbReference type="EMBL" id="KIY63259.1"/>
    </source>
</evidence>
<name>A0A0D7AZE1_9AGAR</name>
<reference evidence="2 3" key="1">
    <citation type="journal article" date="2015" name="Fungal Genet. Biol.">
        <title>Evolution of novel wood decay mechanisms in Agaricales revealed by the genome sequences of Fistulina hepatica and Cylindrobasidium torrendii.</title>
        <authorList>
            <person name="Floudas D."/>
            <person name="Held B.W."/>
            <person name="Riley R."/>
            <person name="Nagy L.G."/>
            <person name="Koehler G."/>
            <person name="Ransdell A.S."/>
            <person name="Younus H."/>
            <person name="Chow J."/>
            <person name="Chiniquy J."/>
            <person name="Lipzen A."/>
            <person name="Tritt A."/>
            <person name="Sun H."/>
            <person name="Haridas S."/>
            <person name="LaButti K."/>
            <person name="Ohm R.A."/>
            <person name="Kues U."/>
            <person name="Blanchette R.A."/>
            <person name="Grigoriev I.V."/>
            <person name="Minto R.E."/>
            <person name="Hibbett D.S."/>
        </authorList>
    </citation>
    <scope>NUCLEOTIDE SEQUENCE [LARGE SCALE GENOMIC DNA]</scope>
    <source>
        <strain evidence="2 3">FP15055 ss-10</strain>
    </source>
</reference>
<dbReference type="AlphaFoldDB" id="A0A0D7AZE1"/>
<feature type="compositionally biased region" description="Low complexity" evidence="1">
    <location>
        <begin position="24"/>
        <end position="44"/>
    </location>
</feature>
<evidence type="ECO:0000313" key="3">
    <source>
        <dbReference type="Proteomes" id="UP000054007"/>
    </source>
</evidence>
<dbReference type="Proteomes" id="UP000054007">
    <property type="component" value="Unassembled WGS sequence"/>
</dbReference>
<keyword evidence="3" id="KW-1185">Reference proteome</keyword>
<evidence type="ECO:0000256" key="1">
    <source>
        <dbReference type="SAM" id="MobiDB-lite"/>
    </source>
</evidence>
<gene>
    <name evidence="2" type="ORF">CYLTODRAFT_458264</name>
</gene>
<sequence>MSDPAAAGGTASVNVGTMEDVINGSISRSGSPVPSTSSGSSESIPEIELLAYSRRSKDNDLGIFEDDDSCDNITDRWLQSRNAAILKIRHCVRDAEDVLSQPHGSFDVGDMRYLFDDPFTALTPKDTWFPHGLVPYEQRFEYDTLDTLIDFYQLFDYETFLCQVNATNGPRILKLMSIMWNPVLATPFFNALNVAEHRFGADTFFERCTDMLRPRQWEHCWQLIDGKFSQLAAADRGTRNRLGRLGFPVEACSDRGLGLPPFLPAVGKVQ</sequence>
<protein>
    <submittedName>
        <fullName evidence="2">Uncharacterized protein</fullName>
    </submittedName>
</protein>
<feature type="region of interest" description="Disordered" evidence="1">
    <location>
        <begin position="22"/>
        <end position="44"/>
    </location>
</feature>
<accession>A0A0D7AZE1</accession>
<dbReference type="EMBL" id="KN880708">
    <property type="protein sequence ID" value="KIY63259.1"/>
    <property type="molecule type" value="Genomic_DNA"/>
</dbReference>